<dbReference type="GO" id="GO:0016740">
    <property type="term" value="F:transferase activity"/>
    <property type="evidence" value="ECO:0007669"/>
    <property type="project" value="UniProtKB-KW"/>
</dbReference>
<protein>
    <recommendedName>
        <fullName evidence="2">tRNA(Met) cytidine acetate ligase</fullName>
        <ecNumber evidence="2">6.3.4.-</ecNumber>
    </recommendedName>
</protein>
<evidence type="ECO:0000313" key="4">
    <source>
        <dbReference type="Proteomes" id="UP000461768"/>
    </source>
</evidence>
<dbReference type="NCBIfam" id="NF010191">
    <property type="entry name" value="PRK13670.1"/>
    <property type="match status" value="1"/>
</dbReference>
<organism evidence="3 4">
    <name type="scientific">Candidatus Galacturonatibacter soehngenii</name>
    <dbReference type="NCBI Taxonomy" id="2307010"/>
    <lineage>
        <taxon>Bacteria</taxon>
        <taxon>Bacillati</taxon>
        <taxon>Bacillota</taxon>
        <taxon>Clostridia</taxon>
        <taxon>Lachnospirales</taxon>
        <taxon>Lachnospiraceae</taxon>
        <taxon>Candidatus Galacturonatibacter</taxon>
    </lineage>
</organism>
<dbReference type="InterPro" id="IPR014729">
    <property type="entry name" value="Rossmann-like_a/b/a_fold"/>
</dbReference>
<dbReference type="PANTHER" id="PTHR37825:SF1">
    <property type="entry name" value="TRNA(MET) CYTIDINE ACETATE LIGASE"/>
    <property type="match status" value="1"/>
</dbReference>
<reference evidence="3 4" key="1">
    <citation type="submission" date="2019-09" db="EMBL/GenBank/DDBJ databases">
        <authorList>
            <person name="Valk L.C."/>
        </authorList>
    </citation>
    <scope>NUCLEOTIDE SEQUENCE [LARGE SCALE GENOMIC DNA]</scope>
    <source>
        <strain evidence="3">GalUA</strain>
    </source>
</reference>
<gene>
    <name evidence="2" type="primary">tmcAL</name>
    <name evidence="3" type="ORF">F7O84_05995</name>
</gene>
<keyword evidence="2" id="KW-0963">Cytoplasm</keyword>
<dbReference type="AlphaFoldDB" id="A0A7V7UHF6"/>
<keyword evidence="2" id="KW-0820">tRNA-binding</keyword>
<feature type="binding site" evidence="2">
    <location>
        <begin position="7"/>
        <end position="20"/>
    </location>
    <ligand>
        <name>ATP</name>
        <dbReference type="ChEBI" id="CHEBI:30616"/>
    </ligand>
</feature>
<comment type="similarity">
    <text evidence="2">Belongs to the TmcAL family.</text>
</comment>
<dbReference type="GO" id="GO:0006400">
    <property type="term" value="P:tRNA modification"/>
    <property type="evidence" value="ECO:0007669"/>
    <property type="project" value="UniProtKB-UniRule"/>
</dbReference>
<proteinExistence type="inferred from homology"/>
<comment type="catalytic activity">
    <reaction evidence="2">
        <text>cytidine(34) in elongator tRNA(Met) + acetate + ATP = N(4)-acetylcytidine(34) in elongator tRNA(Met) + AMP + diphosphate</text>
        <dbReference type="Rhea" id="RHEA:58144"/>
        <dbReference type="Rhea" id="RHEA-COMP:10693"/>
        <dbReference type="Rhea" id="RHEA-COMP:10694"/>
        <dbReference type="ChEBI" id="CHEBI:30089"/>
        <dbReference type="ChEBI" id="CHEBI:30616"/>
        <dbReference type="ChEBI" id="CHEBI:33019"/>
        <dbReference type="ChEBI" id="CHEBI:74900"/>
        <dbReference type="ChEBI" id="CHEBI:82748"/>
        <dbReference type="ChEBI" id="CHEBI:456215"/>
    </reaction>
</comment>
<accession>A0A7V7UHF6</accession>
<dbReference type="RefSeq" id="WP_151142993.1">
    <property type="nucleotide sequence ID" value="NZ_WAGX01000004.1"/>
</dbReference>
<feature type="binding site" evidence="2">
    <location>
        <position position="169"/>
    </location>
    <ligand>
        <name>ATP</name>
        <dbReference type="ChEBI" id="CHEBI:30616"/>
    </ligand>
</feature>
<dbReference type="Gene3D" id="3.40.50.620">
    <property type="entry name" value="HUPs"/>
    <property type="match status" value="1"/>
</dbReference>
<keyword evidence="2" id="KW-0436">Ligase</keyword>
<dbReference type="EMBL" id="WAGX01000004">
    <property type="protein sequence ID" value="KAB1439933.1"/>
    <property type="molecule type" value="Genomic_DNA"/>
</dbReference>
<dbReference type="SUPFAM" id="SSF52374">
    <property type="entry name" value="Nucleotidylyl transferase"/>
    <property type="match status" value="1"/>
</dbReference>
<comment type="function">
    <text evidence="2">Catalyzes the formation of N(4)-acetylcytidine (ac(4)C) at the wobble position of elongator tRNA(Met), using acetate and ATP as substrates. First activates an acetate ion to form acetyladenylate (Ac-AMP) and then transfers the acetyl group to tRNA to form ac(4)C34.</text>
</comment>
<dbReference type="HAMAP" id="MF_01539">
    <property type="entry name" value="TmcAL"/>
    <property type="match status" value="1"/>
</dbReference>
<dbReference type="GO" id="GO:0016879">
    <property type="term" value="F:ligase activity, forming carbon-nitrogen bonds"/>
    <property type="evidence" value="ECO:0007669"/>
    <property type="project" value="UniProtKB-UniRule"/>
</dbReference>
<feature type="binding site" evidence="2">
    <location>
        <position position="102"/>
    </location>
    <ligand>
        <name>ATP</name>
        <dbReference type="ChEBI" id="CHEBI:30616"/>
    </ligand>
</feature>
<dbReference type="GO" id="GO:0005737">
    <property type="term" value="C:cytoplasm"/>
    <property type="evidence" value="ECO:0007669"/>
    <property type="project" value="UniProtKB-SubCell"/>
</dbReference>
<keyword evidence="3" id="KW-0808">Transferase</keyword>
<dbReference type="Proteomes" id="UP000461768">
    <property type="component" value="Unassembled WGS sequence"/>
</dbReference>
<evidence type="ECO:0000256" key="1">
    <source>
        <dbReference type="ARBA" id="ARBA00022694"/>
    </source>
</evidence>
<dbReference type="OrthoDB" id="9769796at2"/>
<comment type="caution">
    <text evidence="3">The sequence shown here is derived from an EMBL/GenBank/DDBJ whole genome shotgun (WGS) entry which is preliminary data.</text>
</comment>
<dbReference type="GO" id="GO:0000049">
    <property type="term" value="F:tRNA binding"/>
    <property type="evidence" value="ECO:0007669"/>
    <property type="project" value="UniProtKB-KW"/>
</dbReference>
<sequence>MNIVGLITEYNPFHNGHLHHINLAKKLTNADYVVVVMSGNFLQRGTPAIIDKYKRTEMALKCGADLVIELPSVFATASAESFALGAVSLLHQMGCINSLCFGSECGEIKQLEDIAEILTHEPKEFKQSLKHFLKEGYVFPVARKMALLQYMKKDFTSQTELDTILSEPNNILAIEYIKAIKRLNSPIKPVTIKRIVSGYHDTQLHDTICSASAIRSSLKLNGMDCFKNQIPPSVYHILAKEYKITFPIEMNDFSSLLKYKLLLAQDKPYSEYLDVSEALANAIRNHLSDFINAESFMELLKNKQYTLTRINRSLIHILLNIETDVAKEYADNGYAQYIRILGFQKTSHALLSTIKKNATIPIISKLANYKKILNPLGILMLEQDIFSTEVYQSVVTHKFNRPPMNEFKQKLILL</sequence>
<name>A0A7V7UHF6_9FIRM</name>
<keyword evidence="1 2" id="KW-0819">tRNA processing</keyword>
<keyword evidence="4" id="KW-1185">Reference proteome</keyword>
<comment type="subcellular location">
    <subcellularLocation>
        <location evidence="2">Cytoplasm</location>
    </subcellularLocation>
</comment>
<dbReference type="EC" id="6.3.4.-" evidence="2"/>
<feature type="binding site" evidence="2">
    <location>
        <begin position="194"/>
        <end position="195"/>
    </location>
    <ligand>
        <name>ATP</name>
        <dbReference type="ChEBI" id="CHEBI:30616"/>
    </ligand>
</feature>
<dbReference type="GO" id="GO:0005524">
    <property type="term" value="F:ATP binding"/>
    <property type="evidence" value="ECO:0007669"/>
    <property type="project" value="UniProtKB-KW"/>
</dbReference>
<dbReference type="InterPro" id="IPR008513">
    <property type="entry name" value="tRNA(Met)_cyd_acetate_ligase"/>
</dbReference>
<dbReference type="Pfam" id="PF05636">
    <property type="entry name" value="HIGH_NTase1"/>
    <property type="match status" value="1"/>
</dbReference>
<reference evidence="3 4" key="2">
    <citation type="submission" date="2020-02" db="EMBL/GenBank/DDBJ databases">
        <title>Candidatus Galacturonibacter soehngenii shows hetero-acetogenic catabolism of galacturonic acid but lacks a canonical carbon monoxide dehydrogenase/acetyl-CoA synthase complex.</title>
        <authorList>
            <person name="Diender M."/>
            <person name="Stouten G.R."/>
            <person name="Petersen J.F."/>
            <person name="Nielsen P.H."/>
            <person name="Dueholm M.S."/>
            <person name="Pronk J.T."/>
            <person name="Van Loosdrecht M.C.M."/>
        </authorList>
    </citation>
    <scope>NUCLEOTIDE SEQUENCE [LARGE SCALE GENOMIC DNA]</scope>
    <source>
        <strain evidence="3">GalUA</strain>
    </source>
</reference>
<keyword evidence="2" id="KW-0547">Nucleotide-binding</keyword>
<dbReference type="PANTHER" id="PTHR37825">
    <property type="entry name" value="TRNA(MET) CYTIDINE ACETATE LIGASE"/>
    <property type="match status" value="1"/>
</dbReference>
<keyword evidence="2" id="KW-0694">RNA-binding</keyword>
<evidence type="ECO:0000256" key="2">
    <source>
        <dbReference type="HAMAP-Rule" id="MF_01539"/>
    </source>
</evidence>
<keyword evidence="2" id="KW-0067">ATP-binding</keyword>
<evidence type="ECO:0000313" key="3">
    <source>
        <dbReference type="EMBL" id="KAB1439933.1"/>
    </source>
</evidence>